<dbReference type="AlphaFoldDB" id="A0A0W7X3N7"/>
<dbReference type="RefSeq" id="WP_058848630.1">
    <property type="nucleotide sequence ID" value="NZ_LOCL01000034.1"/>
</dbReference>
<dbReference type="STRING" id="1765722.AT728_16325"/>
<reference evidence="1 2" key="1">
    <citation type="submission" date="2015-12" db="EMBL/GenBank/DDBJ databases">
        <title>Draft genome sequence of Streptomyces silvensis ATCC 53525, a producer of novel hormone antagonists.</title>
        <authorList>
            <person name="Johnston C.W."/>
            <person name="Li Y."/>
            <person name="Magarvey N.A."/>
        </authorList>
    </citation>
    <scope>NUCLEOTIDE SEQUENCE [LARGE SCALE GENOMIC DNA]</scope>
    <source>
        <strain evidence="1 2">ATCC 53525</strain>
    </source>
</reference>
<proteinExistence type="predicted"/>
<dbReference type="EMBL" id="LOCL01000034">
    <property type="protein sequence ID" value="KUF17367.1"/>
    <property type="molecule type" value="Genomic_DNA"/>
</dbReference>
<dbReference type="OrthoDB" id="4213256at2"/>
<dbReference type="Proteomes" id="UP000054804">
    <property type="component" value="Unassembled WGS sequence"/>
</dbReference>
<keyword evidence="2" id="KW-1185">Reference proteome</keyword>
<name>A0A0W7X3N7_9ACTN</name>
<evidence type="ECO:0000313" key="1">
    <source>
        <dbReference type="EMBL" id="KUF17367.1"/>
    </source>
</evidence>
<organism evidence="1 2">
    <name type="scientific">Streptomyces silvensis</name>
    <dbReference type="NCBI Taxonomy" id="1765722"/>
    <lineage>
        <taxon>Bacteria</taxon>
        <taxon>Bacillati</taxon>
        <taxon>Actinomycetota</taxon>
        <taxon>Actinomycetes</taxon>
        <taxon>Kitasatosporales</taxon>
        <taxon>Streptomycetaceae</taxon>
        <taxon>Streptomyces</taxon>
    </lineage>
</organism>
<comment type="caution">
    <text evidence="1">The sequence shown here is derived from an EMBL/GenBank/DDBJ whole genome shotgun (WGS) entry which is preliminary data.</text>
</comment>
<accession>A0A0W7X3N7</accession>
<evidence type="ECO:0000313" key="2">
    <source>
        <dbReference type="Proteomes" id="UP000054804"/>
    </source>
</evidence>
<sequence>MTTEEHARFTALEIRRPDEVRTAAGGPVPLSWQAERRSEHTDRLGNNALPDNFPYEVERGGAGDALAVLALGESIRRDIAYERAHRVREALTLGATWAQIAAALDIAPDHARELLRQWAAGQHHLHEGDVRASRDRPLGLDADRYTAVLALCELGDDESPAAAAR</sequence>
<gene>
    <name evidence="1" type="ORF">AT728_16325</name>
</gene>
<protein>
    <submittedName>
        <fullName evidence="1">Uncharacterized protein</fullName>
    </submittedName>
</protein>